<organism evidence="1 2">
    <name type="scientific">Heterorhabditis bacteriophora</name>
    <name type="common">Entomopathogenic nematode worm</name>
    <dbReference type="NCBI Taxonomy" id="37862"/>
    <lineage>
        <taxon>Eukaryota</taxon>
        <taxon>Metazoa</taxon>
        <taxon>Ecdysozoa</taxon>
        <taxon>Nematoda</taxon>
        <taxon>Chromadorea</taxon>
        <taxon>Rhabditida</taxon>
        <taxon>Rhabditina</taxon>
        <taxon>Rhabditomorpha</taxon>
        <taxon>Strongyloidea</taxon>
        <taxon>Heterorhabditidae</taxon>
        <taxon>Heterorhabditis</taxon>
    </lineage>
</organism>
<evidence type="ECO:0000313" key="1">
    <source>
        <dbReference type="Proteomes" id="UP000095283"/>
    </source>
</evidence>
<proteinExistence type="predicted"/>
<name>A0A1I7WA38_HETBA</name>
<dbReference type="Proteomes" id="UP000095283">
    <property type="component" value="Unplaced"/>
</dbReference>
<evidence type="ECO:0000313" key="2">
    <source>
        <dbReference type="WBParaSite" id="Hba_01542"/>
    </source>
</evidence>
<dbReference type="AlphaFoldDB" id="A0A1I7WA38"/>
<keyword evidence="1" id="KW-1185">Reference proteome</keyword>
<sequence>MGLLIYRSPRRSHARFHGIFGNRFLGRQKDSIYLVVLRQNMMKKFIKIRFMSTILKDQSVTSCTPYDPNAYFSTSFIVLLTPPTLGYNITVLTLVSLVSIS</sequence>
<dbReference type="WBParaSite" id="Hba_01542">
    <property type="protein sequence ID" value="Hba_01542"/>
    <property type="gene ID" value="Hba_01542"/>
</dbReference>
<reference evidence="2" key="1">
    <citation type="submission" date="2016-11" db="UniProtKB">
        <authorList>
            <consortium name="WormBaseParasite"/>
        </authorList>
    </citation>
    <scope>IDENTIFICATION</scope>
</reference>
<accession>A0A1I7WA38</accession>
<protein>
    <submittedName>
        <fullName evidence="2">Ovule protein</fullName>
    </submittedName>
</protein>